<dbReference type="Proteomes" id="UP000006727">
    <property type="component" value="Chromosome 10"/>
</dbReference>
<dbReference type="PANTHER" id="PTHR33729">
    <property type="entry name" value="METHYL-CPG BINDING DOMAIN CONTAINING PROTEIN, EXPRESSED"/>
    <property type="match status" value="1"/>
</dbReference>
<accession>A9S602</accession>
<organism evidence="8">
    <name type="scientific">Physcomitrium patens</name>
    <name type="common">Spreading-leaved earth moss</name>
    <name type="synonym">Physcomitrella patens</name>
    <dbReference type="NCBI Taxonomy" id="3218"/>
    <lineage>
        <taxon>Eukaryota</taxon>
        <taxon>Viridiplantae</taxon>
        <taxon>Streptophyta</taxon>
        <taxon>Embryophyta</taxon>
        <taxon>Bryophyta</taxon>
        <taxon>Bryophytina</taxon>
        <taxon>Bryopsida</taxon>
        <taxon>Funariidae</taxon>
        <taxon>Funariales</taxon>
        <taxon>Funariaceae</taxon>
        <taxon>Physcomitrium</taxon>
    </lineage>
</organism>
<evidence type="ECO:0000259" key="7">
    <source>
        <dbReference type="PROSITE" id="PS50982"/>
    </source>
</evidence>
<dbReference type="eggNOG" id="ENOG502RYIM">
    <property type="taxonomic scope" value="Eukaryota"/>
</dbReference>
<evidence type="ECO:0000313" key="10">
    <source>
        <dbReference type="Proteomes" id="UP000006727"/>
    </source>
</evidence>
<feature type="domain" description="MBD" evidence="7">
    <location>
        <begin position="17"/>
        <end position="87"/>
    </location>
</feature>
<keyword evidence="3" id="KW-0238">DNA-binding</keyword>
<dbReference type="RefSeq" id="XP_024386062.1">
    <property type="nucleotide sequence ID" value="XM_024530294.2"/>
</dbReference>
<protein>
    <recommendedName>
        <fullName evidence="7">MBD domain-containing protein</fullName>
    </recommendedName>
</protein>
<dbReference type="GeneID" id="112287362"/>
<dbReference type="GO" id="GO:0003677">
    <property type="term" value="F:DNA binding"/>
    <property type="evidence" value="ECO:0007669"/>
    <property type="project" value="UniProtKB-KW"/>
</dbReference>
<comment type="subcellular location">
    <subcellularLocation>
        <location evidence="1">Nucleus</location>
    </subcellularLocation>
</comment>
<feature type="region of interest" description="Disordered" evidence="6">
    <location>
        <begin position="115"/>
        <end position="190"/>
    </location>
</feature>
<dbReference type="Gramene" id="Pp3c10_6080V3.2">
    <property type="protein sequence ID" value="Pp3c10_6080V3.2"/>
    <property type="gene ID" value="Pp3c10_6080"/>
</dbReference>
<reference evidence="8 10" key="1">
    <citation type="journal article" date="2008" name="Science">
        <title>The Physcomitrella genome reveals evolutionary insights into the conquest of land by plants.</title>
        <authorList>
            <person name="Rensing S."/>
            <person name="Lang D."/>
            <person name="Zimmer A."/>
            <person name="Terry A."/>
            <person name="Salamov A."/>
            <person name="Shapiro H."/>
            <person name="Nishiyama T."/>
            <person name="Perroud P.-F."/>
            <person name="Lindquist E."/>
            <person name="Kamisugi Y."/>
            <person name="Tanahashi T."/>
            <person name="Sakakibara K."/>
            <person name="Fujita T."/>
            <person name="Oishi K."/>
            <person name="Shin-I T."/>
            <person name="Kuroki Y."/>
            <person name="Toyoda A."/>
            <person name="Suzuki Y."/>
            <person name="Hashimoto A."/>
            <person name="Yamaguchi K."/>
            <person name="Sugano A."/>
            <person name="Kohara Y."/>
            <person name="Fujiyama A."/>
            <person name="Anterola A."/>
            <person name="Aoki S."/>
            <person name="Ashton N."/>
            <person name="Barbazuk W.B."/>
            <person name="Barker E."/>
            <person name="Bennetzen J."/>
            <person name="Bezanilla M."/>
            <person name="Blankenship R."/>
            <person name="Cho S.H."/>
            <person name="Dutcher S."/>
            <person name="Estelle M."/>
            <person name="Fawcett J.A."/>
            <person name="Gundlach H."/>
            <person name="Hanada K."/>
            <person name="Heyl A."/>
            <person name="Hicks K.A."/>
            <person name="Hugh J."/>
            <person name="Lohr M."/>
            <person name="Mayer K."/>
            <person name="Melkozernov A."/>
            <person name="Murata T."/>
            <person name="Nelson D."/>
            <person name="Pils B."/>
            <person name="Prigge M."/>
            <person name="Reiss B."/>
            <person name="Renner T."/>
            <person name="Rombauts S."/>
            <person name="Rushton P."/>
            <person name="Sanderfoot A."/>
            <person name="Schween G."/>
            <person name="Shiu S.-H."/>
            <person name="Stueber K."/>
            <person name="Theodoulou F.L."/>
            <person name="Tu H."/>
            <person name="Van de Peer Y."/>
            <person name="Verrier P.J."/>
            <person name="Waters E."/>
            <person name="Wood A."/>
            <person name="Yang L."/>
            <person name="Cove D."/>
            <person name="Cuming A."/>
            <person name="Hasebe M."/>
            <person name="Lucas S."/>
            <person name="Mishler D.B."/>
            <person name="Reski R."/>
            <person name="Grigoriev I."/>
            <person name="Quatrano R.S."/>
            <person name="Boore J.L."/>
        </authorList>
    </citation>
    <scope>NUCLEOTIDE SEQUENCE [LARGE SCALE GENOMIC DNA]</scope>
    <source>
        <strain evidence="9 10">cv. Gransden 2004</strain>
    </source>
</reference>
<dbReference type="EMBL" id="ABEU02000010">
    <property type="protein sequence ID" value="PNR46371.1"/>
    <property type="molecule type" value="Genomic_DNA"/>
</dbReference>
<keyword evidence="10" id="KW-1185">Reference proteome</keyword>
<dbReference type="InterPro" id="IPR016177">
    <property type="entry name" value="DNA-bd_dom_sf"/>
</dbReference>
<dbReference type="Gramene" id="Pp3c10_6080V3.1">
    <property type="protein sequence ID" value="Pp3c10_6080V3.1"/>
    <property type="gene ID" value="Pp3c10_6080"/>
</dbReference>
<dbReference type="PROSITE" id="PS50982">
    <property type="entry name" value="MBD"/>
    <property type="match status" value="1"/>
</dbReference>
<keyword evidence="4" id="KW-0804">Transcription</keyword>
<dbReference type="STRING" id="3218.A9S602"/>
<evidence type="ECO:0000256" key="2">
    <source>
        <dbReference type="ARBA" id="ARBA00023015"/>
    </source>
</evidence>
<dbReference type="SUPFAM" id="SSF54171">
    <property type="entry name" value="DNA-binding domain"/>
    <property type="match status" value="1"/>
</dbReference>
<reference evidence="9" key="3">
    <citation type="submission" date="2020-12" db="UniProtKB">
        <authorList>
            <consortium name="EnsemblPlants"/>
        </authorList>
    </citation>
    <scope>IDENTIFICATION</scope>
</reference>
<keyword evidence="5" id="KW-0539">Nucleus</keyword>
<dbReference type="Gene3D" id="3.30.890.10">
    <property type="entry name" value="Methyl-cpg-binding Protein 2, Chain A"/>
    <property type="match status" value="1"/>
</dbReference>
<dbReference type="KEGG" id="ppp:112287362"/>
<evidence type="ECO:0000256" key="3">
    <source>
        <dbReference type="ARBA" id="ARBA00023125"/>
    </source>
</evidence>
<gene>
    <name evidence="9" type="primary">LOC112287362</name>
    <name evidence="8" type="ORF">PHYPA_013490</name>
</gene>
<dbReference type="HOGENOM" id="CLU_1241888_0_0_1"/>
<dbReference type="FunCoup" id="A9S602">
    <property type="interactions" value="17"/>
</dbReference>
<dbReference type="EnsemblPlants" id="Pp3c10_6080V3.1">
    <property type="protein sequence ID" value="Pp3c10_6080V3.1"/>
    <property type="gene ID" value="Pp3c10_6080"/>
</dbReference>
<dbReference type="Gramene" id="Pp3c10_6080V3.3">
    <property type="protein sequence ID" value="Pp3c10_6080V3.3"/>
    <property type="gene ID" value="Pp3c10_6080"/>
</dbReference>
<dbReference type="PaxDb" id="3218-PP1S51_2V6.1"/>
<name>A9S602_PHYPA</name>
<proteinExistence type="predicted"/>
<dbReference type="GO" id="GO:0005634">
    <property type="term" value="C:nucleus"/>
    <property type="evidence" value="ECO:0007669"/>
    <property type="project" value="UniProtKB-SubCell"/>
</dbReference>
<evidence type="ECO:0000256" key="6">
    <source>
        <dbReference type="SAM" id="MobiDB-lite"/>
    </source>
</evidence>
<evidence type="ECO:0000256" key="1">
    <source>
        <dbReference type="ARBA" id="ARBA00004123"/>
    </source>
</evidence>
<evidence type="ECO:0000256" key="5">
    <source>
        <dbReference type="ARBA" id="ARBA00023242"/>
    </source>
</evidence>
<evidence type="ECO:0000313" key="8">
    <source>
        <dbReference type="EMBL" id="PNR46371.1"/>
    </source>
</evidence>
<dbReference type="InterPro" id="IPR039622">
    <property type="entry name" value="MBD10/11"/>
</dbReference>
<dbReference type="InterPro" id="IPR001739">
    <property type="entry name" value="Methyl_CpG_DNA-bd"/>
</dbReference>
<sequence length="223" mass="23965">MGSSEATIAVADTVGSPGGACEELAGSLQGWKRKLSETRGGTPKKKVVSFLTPDGEEIRNKTQLNKYLKAHPGTVVVTDFDWGSPAFEPVTPNVTRRSARLSMKGRSLFEAIDKEMEPKTPVKKARKSRHNGTANKDESLAKGEPANKTGPAEPMDISEDQSLPVTQKEIIETNGNHKAPTVDIPSAEAPAVAETKELTARTQAINSEAEIKTDLENSIDKAM</sequence>
<dbReference type="EnsemblPlants" id="Pp3c10_6080V3.2">
    <property type="protein sequence ID" value="Pp3c10_6080V3.2"/>
    <property type="gene ID" value="Pp3c10_6080"/>
</dbReference>
<reference evidence="8 10" key="2">
    <citation type="journal article" date="2018" name="Plant J.">
        <title>The Physcomitrella patens chromosome-scale assembly reveals moss genome structure and evolution.</title>
        <authorList>
            <person name="Lang D."/>
            <person name="Ullrich K.K."/>
            <person name="Murat F."/>
            <person name="Fuchs J."/>
            <person name="Jenkins J."/>
            <person name="Haas F.B."/>
            <person name="Piednoel M."/>
            <person name="Gundlach H."/>
            <person name="Van Bel M."/>
            <person name="Meyberg R."/>
            <person name="Vives C."/>
            <person name="Morata J."/>
            <person name="Symeonidi A."/>
            <person name="Hiss M."/>
            <person name="Muchero W."/>
            <person name="Kamisugi Y."/>
            <person name="Saleh O."/>
            <person name="Blanc G."/>
            <person name="Decker E.L."/>
            <person name="van Gessel N."/>
            <person name="Grimwood J."/>
            <person name="Hayes R.D."/>
            <person name="Graham S.W."/>
            <person name="Gunter L.E."/>
            <person name="McDaniel S.F."/>
            <person name="Hoernstein S.N.W."/>
            <person name="Larsson A."/>
            <person name="Li F.W."/>
            <person name="Perroud P.F."/>
            <person name="Phillips J."/>
            <person name="Ranjan P."/>
            <person name="Rokshar D.S."/>
            <person name="Rothfels C.J."/>
            <person name="Schneider L."/>
            <person name="Shu S."/>
            <person name="Stevenson D.W."/>
            <person name="Thummler F."/>
            <person name="Tillich M."/>
            <person name="Villarreal Aguilar J.C."/>
            <person name="Widiez T."/>
            <person name="Wong G.K."/>
            <person name="Wymore A."/>
            <person name="Zhang Y."/>
            <person name="Zimmer A.D."/>
            <person name="Quatrano R.S."/>
            <person name="Mayer K.F.X."/>
            <person name="Goodstein D."/>
            <person name="Casacuberta J.M."/>
            <person name="Vandepoele K."/>
            <person name="Reski R."/>
            <person name="Cuming A.C."/>
            <person name="Tuskan G.A."/>
            <person name="Maumus F."/>
            <person name="Salse J."/>
            <person name="Schmutz J."/>
            <person name="Rensing S.A."/>
        </authorList>
    </citation>
    <scope>NUCLEOTIDE SEQUENCE [LARGE SCALE GENOMIC DNA]</scope>
    <source>
        <strain evidence="9 10">cv. Gransden 2004</strain>
    </source>
</reference>
<evidence type="ECO:0000313" key="9">
    <source>
        <dbReference type="EnsemblPlants" id="Pp3c10_6080V3.1"/>
    </source>
</evidence>
<dbReference type="Pfam" id="PF01429">
    <property type="entry name" value="MBD"/>
    <property type="match status" value="1"/>
</dbReference>
<dbReference type="EnsemblPlants" id="Pp3c10_6080V3.3">
    <property type="protein sequence ID" value="Pp3c10_6080V3.3"/>
    <property type="gene ID" value="Pp3c10_6080"/>
</dbReference>
<dbReference type="PANTHER" id="PTHR33729:SF6">
    <property type="entry name" value="METHYL-CPG-BINDING DOMAIN-CONTAINING PROTEIN 11"/>
    <property type="match status" value="1"/>
</dbReference>
<evidence type="ECO:0000256" key="4">
    <source>
        <dbReference type="ARBA" id="ARBA00023163"/>
    </source>
</evidence>
<dbReference type="AlphaFoldDB" id="A9S602"/>
<feature type="compositionally biased region" description="Basic residues" evidence="6">
    <location>
        <begin position="121"/>
        <end position="130"/>
    </location>
</feature>
<dbReference type="RefSeq" id="XP_024386063.1">
    <property type="nucleotide sequence ID" value="XM_024530295.2"/>
</dbReference>
<dbReference type="OrthoDB" id="1435582at2759"/>
<keyword evidence="2" id="KW-0805">Transcription regulation</keyword>